<dbReference type="PANTHER" id="PTHR32309:SF13">
    <property type="entry name" value="FERRIC ENTEROBACTIN TRANSPORT PROTEIN FEPE"/>
    <property type="match status" value="1"/>
</dbReference>
<dbReference type="EMBL" id="LROR01000037">
    <property type="protein sequence ID" value="OBR95547.1"/>
    <property type="molecule type" value="Genomic_DNA"/>
</dbReference>
<dbReference type="Pfam" id="PF13807">
    <property type="entry name" value="GNVR"/>
    <property type="match status" value="1"/>
</dbReference>
<evidence type="ECO:0000256" key="6">
    <source>
        <dbReference type="ARBA" id="ARBA00023136"/>
    </source>
</evidence>
<dbReference type="Pfam" id="PF02706">
    <property type="entry name" value="Wzz"/>
    <property type="match status" value="1"/>
</dbReference>
<dbReference type="Proteomes" id="UP000093694">
    <property type="component" value="Unassembled WGS sequence"/>
</dbReference>
<keyword evidence="3" id="KW-1003">Cell membrane</keyword>
<keyword evidence="6 7" id="KW-0472">Membrane</keyword>
<keyword evidence="13" id="KW-1185">Reference proteome</keyword>
<evidence type="ECO:0000256" key="7">
    <source>
        <dbReference type="SAM" id="Phobius"/>
    </source>
</evidence>
<evidence type="ECO:0000256" key="1">
    <source>
        <dbReference type="ARBA" id="ARBA00004651"/>
    </source>
</evidence>
<feature type="domain" description="Polysaccharide chain length determinant N-terminal" evidence="8">
    <location>
        <begin position="6"/>
        <end position="96"/>
    </location>
</feature>
<evidence type="ECO:0000313" key="10">
    <source>
        <dbReference type="EMBL" id="OAA94183.1"/>
    </source>
</evidence>
<protein>
    <submittedName>
        <fullName evidence="10">Capsular polysaccharide type 8 biosynthesis protein cap8A</fullName>
    </submittedName>
</protein>
<evidence type="ECO:0000313" key="11">
    <source>
        <dbReference type="EMBL" id="OBR95547.1"/>
    </source>
</evidence>
<evidence type="ECO:0000256" key="2">
    <source>
        <dbReference type="ARBA" id="ARBA00006683"/>
    </source>
</evidence>
<feature type="transmembrane region" description="Helical" evidence="7">
    <location>
        <begin position="176"/>
        <end position="197"/>
    </location>
</feature>
<dbReference type="GO" id="GO:0005886">
    <property type="term" value="C:plasma membrane"/>
    <property type="evidence" value="ECO:0007669"/>
    <property type="project" value="UniProtKB-SubCell"/>
</dbReference>
<keyword evidence="5 7" id="KW-1133">Transmembrane helix</keyword>
<feature type="transmembrane region" description="Helical" evidence="7">
    <location>
        <begin position="20"/>
        <end position="42"/>
    </location>
</feature>
<proteinExistence type="inferred from homology"/>
<dbReference type="InterPro" id="IPR003856">
    <property type="entry name" value="LPS_length_determ_N"/>
</dbReference>
<gene>
    <name evidence="10" type="primary">cap8A</name>
    <name evidence="11" type="ORF">CLCOS_13400</name>
    <name evidence="10" type="ORF">WX73_03330</name>
</gene>
<evidence type="ECO:0000256" key="3">
    <source>
        <dbReference type="ARBA" id="ARBA00022475"/>
    </source>
</evidence>
<dbReference type="AlphaFoldDB" id="A0A170NNR8"/>
<dbReference type="InterPro" id="IPR032807">
    <property type="entry name" value="GNVR"/>
</dbReference>
<organism evidence="10 12">
    <name type="scientific">Clostridium coskatii</name>
    <dbReference type="NCBI Taxonomy" id="1705578"/>
    <lineage>
        <taxon>Bacteria</taxon>
        <taxon>Bacillati</taxon>
        <taxon>Bacillota</taxon>
        <taxon>Clostridia</taxon>
        <taxon>Eubacteriales</taxon>
        <taxon>Clostridiaceae</taxon>
        <taxon>Clostridium</taxon>
    </lineage>
</organism>
<evidence type="ECO:0000256" key="5">
    <source>
        <dbReference type="ARBA" id="ARBA00022989"/>
    </source>
</evidence>
<reference evidence="10 12" key="1">
    <citation type="journal article" date="2015" name="Biotechnol. Bioeng.">
        <title>Genome sequence and phenotypic characterization of Caulobacter segnis.</title>
        <authorList>
            <person name="Patel S."/>
            <person name="Fletcher B."/>
            <person name="Scott D.C."/>
            <person name="Ely B."/>
        </authorList>
    </citation>
    <scope>NUCLEOTIDE SEQUENCE [LARGE SCALE GENOMIC DNA]</scope>
    <source>
        <strain evidence="10 12">PS02</strain>
    </source>
</reference>
<accession>A0A170NNR8</accession>
<dbReference type="Proteomes" id="UP000077384">
    <property type="component" value="Unassembled WGS sequence"/>
</dbReference>
<sequence>MEEETTLDLRDFYYILKKRLKLIVIVTIACTLLAGILSFFVIKPTYEAGTTIIVGKPQNTQKSNTQYNDVMMYQNLVKTYAQIAGSNAVMESASNKMNGSVSAGQLKNIITVTPQQGTQILEIKGQSKDPSQAVNMVNAVSNSFIAESKRVFPTGGDIQIMDKPQFPDKPVKPKKVLNMAIAFFIGLMGSIGFCFMLEYMDNTIKTEEDVNKTLGMPVIGIIPKGNM</sequence>
<dbReference type="RefSeq" id="WP_063600380.1">
    <property type="nucleotide sequence ID" value="NZ_LITQ01000007.1"/>
</dbReference>
<evidence type="ECO:0000313" key="12">
    <source>
        <dbReference type="Proteomes" id="UP000077384"/>
    </source>
</evidence>
<comment type="similarity">
    <text evidence="2">Belongs to the CpsC/CapA family.</text>
</comment>
<dbReference type="InterPro" id="IPR050445">
    <property type="entry name" value="Bact_polysacc_biosynth/exp"/>
</dbReference>
<dbReference type="PANTHER" id="PTHR32309">
    <property type="entry name" value="TYROSINE-PROTEIN KINASE"/>
    <property type="match status" value="1"/>
</dbReference>
<evidence type="ECO:0000259" key="8">
    <source>
        <dbReference type="Pfam" id="PF02706"/>
    </source>
</evidence>
<evidence type="ECO:0000259" key="9">
    <source>
        <dbReference type="Pfam" id="PF13807"/>
    </source>
</evidence>
<name>A0A170NNR8_9CLOT</name>
<dbReference type="EMBL" id="LITQ01000007">
    <property type="protein sequence ID" value="OAA94183.1"/>
    <property type="molecule type" value="Genomic_DNA"/>
</dbReference>
<feature type="domain" description="Tyrosine-protein kinase G-rich" evidence="9">
    <location>
        <begin position="154"/>
        <end position="196"/>
    </location>
</feature>
<evidence type="ECO:0000313" key="13">
    <source>
        <dbReference type="Proteomes" id="UP000093694"/>
    </source>
</evidence>
<dbReference type="GO" id="GO:0004713">
    <property type="term" value="F:protein tyrosine kinase activity"/>
    <property type="evidence" value="ECO:0007669"/>
    <property type="project" value="TreeGrafter"/>
</dbReference>
<keyword evidence="4 7" id="KW-0812">Transmembrane</keyword>
<evidence type="ECO:0000256" key="4">
    <source>
        <dbReference type="ARBA" id="ARBA00022692"/>
    </source>
</evidence>
<reference evidence="11 13" key="2">
    <citation type="journal article" date="2016" name="Front. Microbiol.">
        <title>Industrial Acetogenic Biocatalysts: A Comparative Metabolic and Genomic Analysis.</title>
        <authorList>
            <person name="Bengelsdorf F."/>
            <person name="Poehlein A."/>
            <person name="Sonja S."/>
            <person name="Erz C."/>
            <person name="Hummel T."/>
            <person name="Hoffmeister S."/>
            <person name="Daniel R."/>
            <person name="Durre P."/>
        </authorList>
    </citation>
    <scope>NUCLEOTIDE SEQUENCE [LARGE SCALE GENOMIC DNA]</scope>
    <source>
        <strain evidence="11 13">PTA-10522</strain>
    </source>
</reference>
<comment type="caution">
    <text evidence="10">The sequence shown here is derived from an EMBL/GenBank/DDBJ whole genome shotgun (WGS) entry which is preliminary data.</text>
</comment>
<dbReference type="PATRIC" id="fig|1705578.3.peg.3399"/>
<comment type="subcellular location">
    <subcellularLocation>
        <location evidence="1">Cell membrane</location>
        <topology evidence="1">Multi-pass membrane protein</topology>
    </subcellularLocation>
</comment>